<dbReference type="SUPFAM" id="SSF57701">
    <property type="entry name" value="Zn2/Cys6 DNA-binding domain"/>
    <property type="match status" value="2"/>
</dbReference>
<name>A0A395GKK8_9EURO</name>
<evidence type="ECO:0000313" key="7">
    <source>
        <dbReference type="EMBL" id="RAK95934.1"/>
    </source>
</evidence>
<dbReference type="InterPro" id="IPR001138">
    <property type="entry name" value="Zn2Cys6_DnaBD"/>
</dbReference>
<dbReference type="GeneID" id="37225354"/>
<dbReference type="EMBL" id="KZ824483">
    <property type="protein sequence ID" value="RAK95934.1"/>
    <property type="molecule type" value="Genomic_DNA"/>
</dbReference>
<organism evidence="7 8">
    <name type="scientific">Aspergillus ibericus CBS 121593</name>
    <dbReference type="NCBI Taxonomy" id="1448316"/>
    <lineage>
        <taxon>Eukaryota</taxon>
        <taxon>Fungi</taxon>
        <taxon>Dikarya</taxon>
        <taxon>Ascomycota</taxon>
        <taxon>Pezizomycotina</taxon>
        <taxon>Eurotiomycetes</taxon>
        <taxon>Eurotiomycetidae</taxon>
        <taxon>Eurotiales</taxon>
        <taxon>Aspergillaceae</taxon>
        <taxon>Aspergillus</taxon>
        <taxon>Aspergillus subgen. Circumdati</taxon>
    </lineage>
</organism>
<dbReference type="PANTHER" id="PTHR37540:SF5">
    <property type="entry name" value="TRANSCRIPTION FACTOR DOMAIN-CONTAINING PROTEIN"/>
    <property type="match status" value="1"/>
</dbReference>
<evidence type="ECO:0000256" key="4">
    <source>
        <dbReference type="ARBA" id="ARBA00023242"/>
    </source>
</evidence>
<evidence type="ECO:0000313" key="8">
    <source>
        <dbReference type="Proteomes" id="UP000249402"/>
    </source>
</evidence>
<evidence type="ECO:0000259" key="6">
    <source>
        <dbReference type="PROSITE" id="PS50048"/>
    </source>
</evidence>
<dbReference type="VEuPathDB" id="FungiDB:BO80DRAFT_429537"/>
<keyword evidence="8" id="KW-1185">Reference proteome</keyword>
<protein>
    <recommendedName>
        <fullName evidence="6">Zn(2)-C6 fungal-type domain-containing protein</fullName>
    </recommendedName>
</protein>
<feature type="domain" description="Zn(2)-C6 fungal-type" evidence="6">
    <location>
        <begin position="537"/>
        <end position="564"/>
    </location>
</feature>
<dbReference type="GO" id="GO:0003677">
    <property type="term" value="F:DNA binding"/>
    <property type="evidence" value="ECO:0007669"/>
    <property type="project" value="UniProtKB-KW"/>
</dbReference>
<evidence type="ECO:0000256" key="5">
    <source>
        <dbReference type="SAM" id="MobiDB-lite"/>
    </source>
</evidence>
<keyword evidence="1" id="KW-0805">Transcription regulation</keyword>
<keyword evidence="4" id="KW-0539">Nucleus</keyword>
<evidence type="ECO:0000256" key="3">
    <source>
        <dbReference type="ARBA" id="ARBA00023163"/>
    </source>
</evidence>
<dbReference type="GO" id="GO:0009893">
    <property type="term" value="P:positive regulation of metabolic process"/>
    <property type="evidence" value="ECO:0007669"/>
    <property type="project" value="UniProtKB-ARBA"/>
</dbReference>
<dbReference type="GO" id="GO:0008270">
    <property type="term" value="F:zinc ion binding"/>
    <property type="evidence" value="ECO:0007669"/>
    <property type="project" value="InterPro"/>
</dbReference>
<feature type="domain" description="Zn(2)-C6 fungal-type" evidence="6">
    <location>
        <begin position="487"/>
        <end position="516"/>
    </location>
</feature>
<dbReference type="RefSeq" id="XP_025570262.1">
    <property type="nucleotide sequence ID" value="XM_025720489.1"/>
</dbReference>
<evidence type="ECO:0000256" key="1">
    <source>
        <dbReference type="ARBA" id="ARBA00023015"/>
    </source>
</evidence>
<dbReference type="OrthoDB" id="3469466at2759"/>
<dbReference type="Proteomes" id="UP000249402">
    <property type="component" value="Unassembled WGS sequence"/>
</dbReference>
<proteinExistence type="predicted"/>
<dbReference type="SMART" id="SM00066">
    <property type="entry name" value="GAL4"/>
    <property type="match status" value="2"/>
</dbReference>
<accession>A0A395GKK8</accession>
<dbReference type="STRING" id="1448316.A0A395GKK8"/>
<keyword evidence="2" id="KW-0238">DNA-binding</keyword>
<dbReference type="PANTHER" id="PTHR37540">
    <property type="entry name" value="TRANSCRIPTION FACTOR (ACR-2), PUTATIVE-RELATED-RELATED"/>
    <property type="match status" value="1"/>
</dbReference>
<dbReference type="GO" id="GO:0000981">
    <property type="term" value="F:DNA-binding transcription factor activity, RNA polymerase II-specific"/>
    <property type="evidence" value="ECO:0007669"/>
    <property type="project" value="InterPro"/>
</dbReference>
<reference evidence="7 8" key="1">
    <citation type="submission" date="2018-02" db="EMBL/GenBank/DDBJ databases">
        <title>The genomes of Aspergillus section Nigri reveals drivers in fungal speciation.</title>
        <authorList>
            <consortium name="DOE Joint Genome Institute"/>
            <person name="Vesth T.C."/>
            <person name="Nybo J."/>
            <person name="Theobald S."/>
            <person name="Brandl J."/>
            <person name="Frisvad J.C."/>
            <person name="Nielsen K.F."/>
            <person name="Lyhne E.K."/>
            <person name="Kogle M.E."/>
            <person name="Kuo A."/>
            <person name="Riley R."/>
            <person name="Clum A."/>
            <person name="Nolan M."/>
            <person name="Lipzen A."/>
            <person name="Salamov A."/>
            <person name="Henrissat B."/>
            <person name="Wiebenga A."/>
            <person name="De vries R.P."/>
            <person name="Grigoriev I.V."/>
            <person name="Mortensen U.H."/>
            <person name="Andersen M.R."/>
            <person name="Baker S.E."/>
        </authorList>
    </citation>
    <scope>NUCLEOTIDE SEQUENCE [LARGE SCALE GENOMIC DNA]</scope>
    <source>
        <strain evidence="7 8">CBS 121593</strain>
    </source>
</reference>
<sequence length="570" mass="62351">MLSVPPDGLEDDPEAWEEVSDASARLNIPANLAPPSPWPCSLPAQPVARSLSYRFTIMSPRMLPTCEVRNPYLQSWFPLSLQDAALFPALLSSTLTHRRARCLLGEEWPDGFDDQDRSLLAACYAHTVSALNGVLRQPLHGVSDATLLAVLMLVEGPTIPVARDWTTPPVFRAPLQGMQWLKVHGARKPHEAHQRGLCRLVQLKGGLSRIQLPGVAAAISFRLLVNATLTLSVPPLPFHPLSEGSAQTVPEFLASCADAGSHGSGRFAEVGLPADMRPIFEAMALYTAMVEQYLRGEIARPDTQAMCDQRNLIQHGLLSLHPAEGSSDSARFYEVCRASALIFSVGVIFPLPAATAPFAALVQTLRTHLGDAPPLEDGGPAFPAAPALRLWIIAMGGIAATGTPEREWFVGRLQHSARQAGLGEWQALRQSLQTILWLDSACDAAGEQLWTEAQELRPWRPARPVPARPTYGTQLDDVQGPRRREPPCTPCRNRGVRCNKGLPCQTCVRHGIRCSYGARDAVVVPARVHVFSMRRQPCQLCKQRKVRCERQRPCQSCVKAGLTCIPLSRS</sequence>
<dbReference type="InterPro" id="IPR036864">
    <property type="entry name" value="Zn2-C6_fun-type_DNA-bd_sf"/>
</dbReference>
<evidence type="ECO:0000256" key="2">
    <source>
        <dbReference type="ARBA" id="ARBA00023125"/>
    </source>
</evidence>
<dbReference type="PROSITE" id="PS50048">
    <property type="entry name" value="ZN2_CY6_FUNGAL_2"/>
    <property type="match status" value="2"/>
</dbReference>
<feature type="region of interest" description="Disordered" evidence="5">
    <location>
        <begin position="461"/>
        <end position="484"/>
    </location>
</feature>
<gene>
    <name evidence="7" type="ORF">BO80DRAFT_429537</name>
</gene>
<dbReference type="CDD" id="cd00067">
    <property type="entry name" value="GAL4"/>
    <property type="match status" value="2"/>
</dbReference>
<dbReference type="AlphaFoldDB" id="A0A395GKK8"/>
<keyword evidence="3" id="KW-0804">Transcription</keyword>
<dbReference type="Gene3D" id="4.10.240.10">
    <property type="entry name" value="Zn(2)-C6 fungal-type DNA-binding domain"/>
    <property type="match status" value="2"/>
</dbReference>
<dbReference type="Pfam" id="PF00172">
    <property type="entry name" value="Zn_clus"/>
    <property type="match status" value="2"/>
</dbReference>